<proteinExistence type="predicted"/>
<gene>
    <name evidence="2" type="ORF">AB6A68_13995</name>
</gene>
<dbReference type="Proteomes" id="UP001560267">
    <property type="component" value="Unassembled WGS sequence"/>
</dbReference>
<keyword evidence="1" id="KW-0472">Membrane</keyword>
<evidence type="ECO:0000313" key="3">
    <source>
        <dbReference type="Proteomes" id="UP001560267"/>
    </source>
</evidence>
<keyword evidence="1" id="KW-0812">Transmembrane</keyword>
<dbReference type="RefSeq" id="WP_298403286.1">
    <property type="nucleotide sequence ID" value="NZ_JBFSHR010000123.1"/>
</dbReference>
<evidence type="ECO:0000256" key="1">
    <source>
        <dbReference type="SAM" id="Phobius"/>
    </source>
</evidence>
<evidence type="ECO:0000313" key="2">
    <source>
        <dbReference type="EMBL" id="MEX6430928.1"/>
    </source>
</evidence>
<name>A0ABV3Y5S7_9ACTN</name>
<feature type="transmembrane region" description="Helical" evidence="1">
    <location>
        <begin position="45"/>
        <end position="63"/>
    </location>
</feature>
<sequence>MFPNYYDRRDVGDYVPDAGTPQERHRRVLPKGIGLGRYTPAGTEFIKLQLAAILSAAVLGLVLGEPLGFLRIMGTAGIEYCSFVVAVRTLETASRRFFNGDSTTQKVENVVDGRQRERWWVAQARYAYVGLTCSAIALHVHPLISQFGALFSALVVLSDVTTLVHRLRSPREY</sequence>
<keyword evidence="1" id="KW-1133">Transmembrane helix</keyword>
<dbReference type="EMBL" id="JBFSHR010000123">
    <property type="protein sequence ID" value="MEX6430928.1"/>
    <property type="molecule type" value="Genomic_DNA"/>
</dbReference>
<comment type="caution">
    <text evidence="2">The sequence shown here is derived from an EMBL/GenBank/DDBJ whole genome shotgun (WGS) entry which is preliminary data.</text>
</comment>
<accession>A0ABV3Y5S7</accession>
<keyword evidence="3" id="KW-1185">Reference proteome</keyword>
<reference evidence="2 3" key="1">
    <citation type="submission" date="2024-07" db="EMBL/GenBank/DDBJ databases">
        <title>Draft Genome Sequence of Ferrimicrobium acidiphilum Strain YE2023, Isolated from a Pulp of Bioleach Reactor.</title>
        <authorList>
            <person name="Elkina Y.A."/>
            <person name="Bulaeva A.G."/>
            <person name="Beletsky A.V."/>
            <person name="Mardanov A.V."/>
        </authorList>
    </citation>
    <scope>NUCLEOTIDE SEQUENCE [LARGE SCALE GENOMIC DNA]</scope>
    <source>
        <strain evidence="2 3">YE2023</strain>
    </source>
</reference>
<organism evidence="2 3">
    <name type="scientific">Ferrimicrobium acidiphilum</name>
    <dbReference type="NCBI Taxonomy" id="121039"/>
    <lineage>
        <taxon>Bacteria</taxon>
        <taxon>Bacillati</taxon>
        <taxon>Actinomycetota</taxon>
        <taxon>Acidimicrobiia</taxon>
        <taxon>Acidimicrobiales</taxon>
        <taxon>Acidimicrobiaceae</taxon>
        <taxon>Ferrimicrobium</taxon>
    </lineage>
</organism>
<protein>
    <submittedName>
        <fullName evidence="2">Uncharacterized protein</fullName>
    </submittedName>
</protein>